<feature type="transmembrane region" description="Helical" evidence="8">
    <location>
        <begin position="39"/>
        <end position="58"/>
    </location>
</feature>
<dbReference type="Pfam" id="PF02659">
    <property type="entry name" value="Mntp"/>
    <property type="match status" value="1"/>
</dbReference>
<evidence type="ECO:0000256" key="4">
    <source>
        <dbReference type="ARBA" id="ARBA00022989"/>
    </source>
</evidence>
<dbReference type="AlphaFoldDB" id="I5AZE2"/>
<protein>
    <recommendedName>
        <fullName evidence="8">Putative manganese efflux pump MntP</fullName>
    </recommendedName>
</protein>
<comment type="function">
    <text evidence="8">Probably functions as a manganese efflux pump.</text>
</comment>
<evidence type="ECO:0000313" key="9">
    <source>
        <dbReference type="EMBL" id="EIM62605.1"/>
    </source>
</evidence>
<feature type="transmembrane region" description="Helical" evidence="8">
    <location>
        <begin position="131"/>
        <end position="152"/>
    </location>
</feature>
<reference evidence="9 10" key="2">
    <citation type="submission" date="2012-02" db="EMBL/GenBank/DDBJ databases">
        <title>Improved High-Quality Draft sequence of Desulfobacter postgatei 2ac9.</title>
        <authorList>
            <consortium name="US DOE Joint Genome Institute"/>
            <person name="Lucas S."/>
            <person name="Han J."/>
            <person name="Lapidus A."/>
            <person name="Cheng J.-F."/>
            <person name="Goodwin L."/>
            <person name="Pitluck S."/>
            <person name="Peters L."/>
            <person name="Ovchinnikova G."/>
            <person name="Held B."/>
            <person name="Detter J.C."/>
            <person name="Han C."/>
            <person name="Tapia R."/>
            <person name="Land M."/>
            <person name="Hauser L."/>
            <person name="Kyrpides N."/>
            <person name="Ivanova N."/>
            <person name="Pagani I."/>
            <person name="Orellana R."/>
            <person name="Lovley D."/>
            <person name="Woyke T."/>
        </authorList>
    </citation>
    <scope>NUCLEOTIDE SEQUENCE [LARGE SCALE GENOMIC DNA]</scope>
    <source>
        <strain evidence="9 10">2ac9</strain>
    </source>
</reference>
<evidence type="ECO:0000256" key="8">
    <source>
        <dbReference type="HAMAP-Rule" id="MF_01521"/>
    </source>
</evidence>
<dbReference type="OrthoDB" id="9811590at2"/>
<evidence type="ECO:0000256" key="7">
    <source>
        <dbReference type="ARBA" id="ARBA00023211"/>
    </source>
</evidence>
<keyword evidence="5 8" id="KW-0406">Ion transport</keyword>
<evidence type="ECO:0000256" key="3">
    <source>
        <dbReference type="ARBA" id="ARBA00022692"/>
    </source>
</evidence>
<feature type="transmembrane region" description="Helical" evidence="8">
    <location>
        <begin position="107"/>
        <end position="125"/>
    </location>
</feature>
<comment type="similarity">
    <text evidence="8">Belongs to the MntP (TC 9.B.29) family.</text>
</comment>
<keyword evidence="4 8" id="KW-1133">Transmembrane helix</keyword>
<evidence type="ECO:0000256" key="6">
    <source>
        <dbReference type="ARBA" id="ARBA00023136"/>
    </source>
</evidence>
<sequence length="188" mass="19986">MQLFDIVVIAIGLAMDASAVSMAAAACGYTQDPRAVFRLVFHFGLFQFMMPVIGWFLGTGFVSYVRPVDHWIAFGLLAFVGGRMAWEGFSHTEECLHRDPSKGLTMVMLSVATSIDALAIGLGLAVMDVNIWYPSALIGIITCAMSVAAIYIGKRLGAALGSRMEIVGGIILIGLGLKILIPALFGAA</sequence>
<dbReference type="STRING" id="879212.DespoDRAFT_00594"/>
<feature type="transmembrane region" description="Helical" evidence="8">
    <location>
        <begin position="6"/>
        <end position="27"/>
    </location>
</feature>
<keyword evidence="3 8" id="KW-0812">Transmembrane</keyword>
<feature type="transmembrane region" description="Helical" evidence="8">
    <location>
        <begin position="164"/>
        <end position="185"/>
    </location>
</feature>
<dbReference type="RefSeq" id="WP_004071214.1">
    <property type="nucleotide sequence ID" value="NZ_CM001488.1"/>
</dbReference>
<proteinExistence type="inferred from homology"/>
<keyword evidence="2 8" id="KW-1003">Cell membrane</keyword>
<evidence type="ECO:0000313" key="10">
    <source>
        <dbReference type="Proteomes" id="UP000005778"/>
    </source>
</evidence>
<dbReference type="HAMAP" id="MF_01521">
    <property type="entry name" value="MntP_pump"/>
    <property type="match status" value="1"/>
</dbReference>
<gene>
    <name evidence="8" type="primary">mntP</name>
    <name evidence="9" type="ORF">DespoDRAFT_00594</name>
</gene>
<evidence type="ECO:0000256" key="1">
    <source>
        <dbReference type="ARBA" id="ARBA00022448"/>
    </source>
</evidence>
<comment type="subcellular location">
    <subcellularLocation>
        <location evidence="8">Cell membrane</location>
        <topology evidence="8">Multi-pass membrane protein</topology>
    </subcellularLocation>
</comment>
<name>I5AZE2_9BACT</name>
<dbReference type="Proteomes" id="UP000005778">
    <property type="component" value="Chromosome"/>
</dbReference>
<keyword evidence="6 8" id="KW-0472">Membrane</keyword>
<keyword evidence="1 8" id="KW-0813">Transport</keyword>
<keyword evidence="10" id="KW-1185">Reference proteome</keyword>
<feature type="transmembrane region" description="Helical" evidence="8">
    <location>
        <begin position="70"/>
        <end position="86"/>
    </location>
</feature>
<dbReference type="eggNOG" id="COG1971">
    <property type="taxonomic scope" value="Bacteria"/>
</dbReference>
<dbReference type="PANTHER" id="PTHR35529">
    <property type="entry name" value="MANGANESE EFFLUX PUMP MNTP-RELATED"/>
    <property type="match status" value="1"/>
</dbReference>
<evidence type="ECO:0000256" key="2">
    <source>
        <dbReference type="ARBA" id="ARBA00022475"/>
    </source>
</evidence>
<accession>I5AZE2</accession>
<dbReference type="GO" id="GO:0005384">
    <property type="term" value="F:manganese ion transmembrane transporter activity"/>
    <property type="evidence" value="ECO:0007669"/>
    <property type="project" value="UniProtKB-UniRule"/>
</dbReference>
<keyword evidence="7 8" id="KW-0464">Manganese</keyword>
<dbReference type="PANTHER" id="PTHR35529:SF1">
    <property type="entry name" value="MANGANESE EFFLUX PUMP MNTP-RELATED"/>
    <property type="match status" value="1"/>
</dbReference>
<reference evidence="9 10" key="1">
    <citation type="submission" date="2011-09" db="EMBL/GenBank/DDBJ databases">
        <authorList>
            <consortium name="US DOE Joint Genome Institute (JGI-PGF)"/>
            <person name="Lucas S."/>
            <person name="Han J."/>
            <person name="Lapidus A."/>
            <person name="Cheng J.-F."/>
            <person name="Goodwin L."/>
            <person name="Pitluck S."/>
            <person name="Peters L."/>
            <person name="Land M.L."/>
            <person name="Hauser L."/>
            <person name="Orellana R."/>
            <person name="Lovley D."/>
            <person name="Woyke T.J."/>
        </authorList>
    </citation>
    <scope>NUCLEOTIDE SEQUENCE [LARGE SCALE GENOMIC DNA]</scope>
    <source>
        <strain evidence="9 10">2ac9</strain>
    </source>
</reference>
<evidence type="ECO:0000256" key="5">
    <source>
        <dbReference type="ARBA" id="ARBA00023065"/>
    </source>
</evidence>
<dbReference type="HOGENOM" id="CLU_096410_3_0_7"/>
<dbReference type="GO" id="GO:0005886">
    <property type="term" value="C:plasma membrane"/>
    <property type="evidence" value="ECO:0007669"/>
    <property type="project" value="UniProtKB-SubCell"/>
</dbReference>
<dbReference type="InterPro" id="IPR003810">
    <property type="entry name" value="Mntp/YtaF"/>
</dbReference>
<dbReference type="InterPro" id="IPR022929">
    <property type="entry name" value="Put_MntP"/>
</dbReference>
<organism evidence="9 10">
    <name type="scientific">Desulfobacter postgatei 2ac9</name>
    <dbReference type="NCBI Taxonomy" id="879212"/>
    <lineage>
        <taxon>Bacteria</taxon>
        <taxon>Pseudomonadati</taxon>
        <taxon>Thermodesulfobacteriota</taxon>
        <taxon>Desulfobacteria</taxon>
        <taxon>Desulfobacterales</taxon>
        <taxon>Desulfobacteraceae</taxon>
        <taxon>Desulfobacter</taxon>
    </lineage>
</organism>
<dbReference type="EMBL" id="CM001488">
    <property type="protein sequence ID" value="EIM62605.1"/>
    <property type="molecule type" value="Genomic_DNA"/>
</dbReference>